<dbReference type="PANTHER" id="PTHR22605:SF16">
    <property type="entry name" value="E3 UBIQUITIN-PROTEIN LIGASE RNF213"/>
    <property type="match status" value="1"/>
</dbReference>
<name>A0A5E4D5R3_MARMO</name>
<dbReference type="GO" id="GO:0016020">
    <property type="term" value="C:membrane"/>
    <property type="evidence" value="ECO:0007669"/>
    <property type="project" value="TreeGrafter"/>
</dbReference>
<feature type="non-terminal residue" evidence="1">
    <location>
        <position position="70"/>
    </location>
</feature>
<gene>
    <name evidence="1" type="ORF">MONAX_5E032808</name>
</gene>
<dbReference type="InterPro" id="IPR031248">
    <property type="entry name" value="RNF213"/>
</dbReference>
<dbReference type="EMBL" id="CABDUW010003656">
    <property type="protein sequence ID" value="VTJ89583.1"/>
    <property type="molecule type" value="Genomic_DNA"/>
</dbReference>
<evidence type="ECO:0000313" key="1">
    <source>
        <dbReference type="EMBL" id="VTJ89583.1"/>
    </source>
</evidence>
<organism evidence="1 2">
    <name type="scientific">Marmota monax</name>
    <name type="common">Woodchuck</name>
    <dbReference type="NCBI Taxonomy" id="9995"/>
    <lineage>
        <taxon>Eukaryota</taxon>
        <taxon>Metazoa</taxon>
        <taxon>Chordata</taxon>
        <taxon>Craniata</taxon>
        <taxon>Vertebrata</taxon>
        <taxon>Euteleostomi</taxon>
        <taxon>Mammalia</taxon>
        <taxon>Eutheria</taxon>
        <taxon>Euarchontoglires</taxon>
        <taxon>Glires</taxon>
        <taxon>Rodentia</taxon>
        <taxon>Sciuromorpha</taxon>
        <taxon>Sciuridae</taxon>
        <taxon>Xerinae</taxon>
        <taxon>Marmotini</taxon>
        <taxon>Marmota</taxon>
    </lineage>
</organism>
<dbReference type="Proteomes" id="UP000335636">
    <property type="component" value="Unassembled WGS sequence"/>
</dbReference>
<dbReference type="GO" id="GO:0005730">
    <property type="term" value="C:nucleolus"/>
    <property type="evidence" value="ECO:0007669"/>
    <property type="project" value="TreeGrafter"/>
</dbReference>
<dbReference type="GO" id="GO:0005829">
    <property type="term" value="C:cytosol"/>
    <property type="evidence" value="ECO:0007669"/>
    <property type="project" value="TreeGrafter"/>
</dbReference>
<feature type="non-terminal residue" evidence="1">
    <location>
        <position position="1"/>
    </location>
</feature>
<dbReference type="GO" id="GO:0016887">
    <property type="term" value="F:ATP hydrolysis activity"/>
    <property type="evidence" value="ECO:0007669"/>
    <property type="project" value="InterPro"/>
</dbReference>
<dbReference type="AlphaFoldDB" id="A0A5E4D5R3"/>
<accession>A0A5E4D5R3</accession>
<proteinExistence type="predicted"/>
<dbReference type="GO" id="GO:2000051">
    <property type="term" value="P:negative regulation of non-canonical Wnt signaling pathway"/>
    <property type="evidence" value="ECO:0007669"/>
    <property type="project" value="TreeGrafter"/>
</dbReference>
<dbReference type="PANTHER" id="PTHR22605">
    <property type="entry name" value="RZ-TYPE DOMAIN-CONTAINING PROTEIN"/>
    <property type="match status" value="1"/>
</dbReference>
<evidence type="ECO:0000313" key="2">
    <source>
        <dbReference type="Proteomes" id="UP000335636"/>
    </source>
</evidence>
<dbReference type="GO" id="GO:0004842">
    <property type="term" value="F:ubiquitin-protein transferase activity"/>
    <property type="evidence" value="ECO:0007669"/>
    <property type="project" value="InterPro"/>
</dbReference>
<keyword evidence="2" id="KW-1185">Reference proteome</keyword>
<sequence length="70" mass="8029">HLDKTLLTVSMLISQNERISSNPVAKIIYGDPASFLPQLHQKSVVHCSKIWSCRKKITVEYLQHVVEQKN</sequence>
<comment type="caution">
    <text evidence="1">The sequence shown here is derived from an EMBL/GenBank/DDBJ whole genome shotgun (WGS) entry which is preliminary data.</text>
</comment>
<dbReference type="GO" id="GO:0006511">
    <property type="term" value="P:ubiquitin-dependent protein catabolic process"/>
    <property type="evidence" value="ECO:0007669"/>
    <property type="project" value="TreeGrafter"/>
</dbReference>
<dbReference type="GO" id="GO:0002040">
    <property type="term" value="P:sprouting angiogenesis"/>
    <property type="evidence" value="ECO:0007669"/>
    <property type="project" value="TreeGrafter"/>
</dbReference>
<reference evidence="1" key="1">
    <citation type="submission" date="2019-04" db="EMBL/GenBank/DDBJ databases">
        <authorList>
            <person name="Alioto T."/>
            <person name="Alioto T."/>
        </authorList>
    </citation>
    <scope>NUCLEOTIDE SEQUENCE [LARGE SCALE GENOMIC DNA]</scope>
</reference>
<protein>
    <submittedName>
        <fullName evidence="1">Uncharacterized protein</fullName>
    </submittedName>
</protein>